<organism evidence="3 4">
    <name type="scientific">Peptoniphilus stercorisuis</name>
    <dbReference type="NCBI Taxonomy" id="1436965"/>
    <lineage>
        <taxon>Bacteria</taxon>
        <taxon>Bacillati</taxon>
        <taxon>Bacillota</taxon>
        <taxon>Tissierellia</taxon>
        <taxon>Tissierellales</taxon>
        <taxon>Peptoniphilaceae</taxon>
        <taxon>Peptoniphilus</taxon>
    </lineage>
</organism>
<evidence type="ECO:0000313" key="3">
    <source>
        <dbReference type="EMBL" id="MBP2026144.1"/>
    </source>
</evidence>
<proteinExistence type="predicted"/>
<dbReference type="SUPFAM" id="SSF50447">
    <property type="entry name" value="Translation proteins"/>
    <property type="match status" value="1"/>
</dbReference>
<protein>
    <submittedName>
        <fullName evidence="3">Uncharacterized protein</fullName>
    </submittedName>
</protein>
<dbReference type="Pfam" id="PF14581">
    <property type="entry name" value="SseB_C"/>
    <property type="match status" value="1"/>
</dbReference>
<keyword evidence="4" id="KW-1185">Reference proteome</keyword>
<evidence type="ECO:0000313" key="4">
    <source>
        <dbReference type="Proteomes" id="UP001519306"/>
    </source>
</evidence>
<dbReference type="InterPro" id="IPR004161">
    <property type="entry name" value="EFTu-like_2"/>
</dbReference>
<feature type="domain" description="SseB protein C-terminal" evidence="2">
    <location>
        <begin position="242"/>
        <end position="341"/>
    </location>
</feature>
<evidence type="ECO:0000259" key="2">
    <source>
        <dbReference type="Pfam" id="PF14581"/>
    </source>
</evidence>
<dbReference type="Proteomes" id="UP001519306">
    <property type="component" value="Unassembled WGS sequence"/>
</dbReference>
<dbReference type="InterPro" id="IPR027945">
    <property type="entry name" value="SseB_C"/>
</dbReference>
<dbReference type="Pfam" id="PF03144">
    <property type="entry name" value="GTP_EFTU_D2"/>
    <property type="match status" value="1"/>
</dbReference>
<dbReference type="EMBL" id="JAGGLJ010000023">
    <property type="protein sequence ID" value="MBP2026144.1"/>
    <property type="molecule type" value="Genomic_DNA"/>
</dbReference>
<reference evidence="3 4" key="1">
    <citation type="submission" date="2021-03" db="EMBL/GenBank/DDBJ databases">
        <title>Genomic Encyclopedia of Type Strains, Phase IV (KMG-IV): sequencing the most valuable type-strain genomes for metagenomic binning, comparative biology and taxonomic classification.</title>
        <authorList>
            <person name="Goeker M."/>
        </authorList>
    </citation>
    <scope>NUCLEOTIDE SEQUENCE [LARGE SCALE GENOMIC DNA]</scope>
    <source>
        <strain evidence="3 4">DSM 27563</strain>
    </source>
</reference>
<comment type="caution">
    <text evidence="3">The sequence shown here is derived from an EMBL/GenBank/DDBJ whole genome shotgun (WGS) entry which is preliminary data.</text>
</comment>
<dbReference type="RefSeq" id="WP_210062141.1">
    <property type="nucleotide sequence ID" value="NZ_JAGGLJ010000023.1"/>
</dbReference>
<dbReference type="Gene3D" id="2.40.30.10">
    <property type="entry name" value="Translation factors"/>
    <property type="match status" value="1"/>
</dbReference>
<accession>A0ABS4KEE2</accession>
<gene>
    <name evidence="3" type="ORF">J2Z71_001702</name>
</gene>
<feature type="domain" description="Translation elongation factor EFTu-like" evidence="1">
    <location>
        <begin position="21"/>
        <end position="90"/>
    </location>
</feature>
<dbReference type="InterPro" id="IPR009000">
    <property type="entry name" value="Transl_B-barrel_sf"/>
</dbReference>
<sequence length="341" mass="39788">MDNNYIFIATKMIDNIRDNIIIEGIVERGTIKVKDSVYILGPRNSIIKTNIKSIKTPQNKLVKSASKDENIKIILSNISNENLYKGDIITNIKPIILSDGSYYFENIRLNALLNYMEKFHDHEIINFAFDEIIMNAHLFAIIDDINFKIIKNSQNKFFIPVYTNIENAKNNSLFKDNCKIQVMTFDDMKETILDNEFLEGFVINPSTHQITLDKESVNRLSIQKENIVNTYTTEEIDPNTDIIFEEITDIPNELIDKLISYFIKKDYINKCWILDMKYNNTKSHLLVVDIDNNIDNTFYEISQIVNPYLVNTPLDMIAYNTKDTLEFSKKAIKNIIPFYER</sequence>
<name>A0ABS4KEE2_9FIRM</name>
<evidence type="ECO:0000259" key="1">
    <source>
        <dbReference type="Pfam" id="PF03144"/>
    </source>
</evidence>